<dbReference type="CDD" id="cd00882">
    <property type="entry name" value="Ras_like_GTPase"/>
    <property type="match status" value="1"/>
</dbReference>
<feature type="domain" description="G" evidence="1">
    <location>
        <begin position="2"/>
        <end position="72"/>
    </location>
</feature>
<evidence type="ECO:0000259" key="1">
    <source>
        <dbReference type="Pfam" id="PF01926"/>
    </source>
</evidence>
<reference evidence="2 3" key="1">
    <citation type="journal article" date="2019" name="Nat. Ecol. Evol.">
        <title>Megaphylogeny resolves global patterns of mushroom evolution.</title>
        <authorList>
            <person name="Varga T."/>
            <person name="Krizsan K."/>
            <person name="Foldi C."/>
            <person name="Dima B."/>
            <person name="Sanchez-Garcia M."/>
            <person name="Sanchez-Ramirez S."/>
            <person name="Szollosi G.J."/>
            <person name="Szarkandi J.G."/>
            <person name="Papp V."/>
            <person name="Albert L."/>
            <person name="Andreopoulos W."/>
            <person name="Angelini C."/>
            <person name="Antonin V."/>
            <person name="Barry K.W."/>
            <person name="Bougher N.L."/>
            <person name="Buchanan P."/>
            <person name="Buyck B."/>
            <person name="Bense V."/>
            <person name="Catcheside P."/>
            <person name="Chovatia M."/>
            <person name="Cooper J."/>
            <person name="Damon W."/>
            <person name="Desjardin D."/>
            <person name="Finy P."/>
            <person name="Geml J."/>
            <person name="Haridas S."/>
            <person name="Hughes K."/>
            <person name="Justo A."/>
            <person name="Karasinski D."/>
            <person name="Kautmanova I."/>
            <person name="Kiss B."/>
            <person name="Kocsube S."/>
            <person name="Kotiranta H."/>
            <person name="LaButti K.M."/>
            <person name="Lechner B.E."/>
            <person name="Liimatainen K."/>
            <person name="Lipzen A."/>
            <person name="Lukacs Z."/>
            <person name="Mihaltcheva S."/>
            <person name="Morgado L.N."/>
            <person name="Niskanen T."/>
            <person name="Noordeloos M.E."/>
            <person name="Ohm R.A."/>
            <person name="Ortiz-Santana B."/>
            <person name="Ovrebo C."/>
            <person name="Racz N."/>
            <person name="Riley R."/>
            <person name="Savchenko A."/>
            <person name="Shiryaev A."/>
            <person name="Soop K."/>
            <person name="Spirin V."/>
            <person name="Szebenyi C."/>
            <person name="Tomsovsky M."/>
            <person name="Tulloss R.E."/>
            <person name="Uehling J."/>
            <person name="Grigoriev I.V."/>
            <person name="Vagvolgyi C."/>
            <person name="Papp T."/>
            <person name="Martin F.M."/>
            <person name="Miettinen O."/>
            <person name="Hibbett D.S."/>
            <person name="Nagy L.G."/>
        </authorList>
    </citation>
    <scope>NUCLEOTIDE SEQUENCE [LARGE SCALE GENOMIC DNA]</scope>
    <source>
        <strain evidence="2 3">CBS 121175</strain>
    </source>
</reference>
<dbReference type="InterPro" id="IPR027417">
    <property type="entry name" value="P-loop_NTPase"/>
</dbReference>
<feature type="non-terminal residue" evidence="2">
    <location>
        <position position="1"/>
    </location>
</feature>
<evidence type="ECO:0000313" key="3">
    <source>
        <dbReference type="Proteomes" id="UP000307440"/>
    </source>
</evidence>
<gene>
    <name evidence="2" type="ORF">FA15DRAFT_579097</name>
</gene>
<feature type="non-terminal residue" evidence="2">
    <location>
        <position position="168"/>
    </location>
</feature>
<dbReference type="Pfam" id="PF01926">
    <property type="entry name" value="MMR_HSR1"/>
    <property type="match status" value="1"/>
</dbReference>
<organism evidence="2 3">
    <name type="scientific">Coprinopsis marcescibilis</name>
    <name type="common">Agaric fungus</name>
    <name type="synonym">Psathyrella marcescibilis</name>
    <dbReference type="NCBI Taxonomy" id="230819"/>
    <lineage>
        <taxon>Eukaryota</taxon>
        <taxon>Fungi</taxon>
        <taxon>Dikarya</taxon>
        <taxon>Basidiomycota</taxon>
        <taxon>Agaricomycotina</taxon>
        <taxon>Agaricomycetes</taxon>
        <taxon>Agaricomycetidae</taxon>
        <taxon>Agaricales</taxon>
        <taxon>Agaricineae</taxon>
        <taxon>Psathyrellaceae</taxon>
        <taxon>Coprinopsis</taxon>
    </lineage>
</organism>
<protein>
    <recommendedName>
        <fullName evidence="1">G domain-containing protein</fullName>
    </recommendedName>
</protein>
<dbReference type="InterPro" id="IPR006073">
    <property type="entry name" value="GTP-bd"/>
</dbReference>
<dbReference type="Gene3D" id="3.40.50.300">
    <property type="entry name" value="P-loop containing nucleotide triphosphate hydrolases"/>
    <property type="match status" value="1"/>
</dbReference>
<dbReference type="STRING" id="230819.A0A5C3L8I0"/>
<dbReference type="AlphaFoldDB" id="A0A5C3L8I0"/>
<name>A0A5C3L8I0_COPMA</name>
<proteinExistence type="predicted"/>
<dbReference type="OrthoDB" id="8954335at2759"/>
<keyword evidence="3" id="KW-1185">Reference proteome</keyword>
<sequence length="168" mass="18475">YSIIGPTGSGKSSFINAVTEAETAPVGHELSPVSATDSITQHDHTLAGRARVRLIDTPGFNNNGGHSSLSPSFQVSNFILRRYDGNRVLTGIIYLRQINDQNRSGMRRTAMRLTRELYGFDTMENMIIVTIFWDQLSTLKDGTAAEELLRSGEGLLKIFQDGGGKTLR</sequence>
<dbReference type="Proteomes" id="UP000307440">
    <property type="component" value="Unassembled WGS sequence"/>
</dbReference>
<dbReference type="SUPFAM" id="SSF52540">
    <property type="entry name" value="P-loop containing nucleoside triphosphate hydrolases"/>
    <property type="match status" value="1"/>
</dbReference>
<evidence type="ECO:0000313" key="2">
    <source>
        <dbReference type="EMBL" id="TFK29068.1"/>
    </source>
</evidence>
<accession>A0A5C3L8I0</accession>
<dbReference type="EMBL" id="ML210151">
    <property type="protein sequence ID" value="TFK29068.1"/>
    <property type="molecule type" value="Genomic_DNA"/>
</dbReference>
<dbReference type="GO" id="GO:0005525">
    <property type="term" value="F:GTP binding"/>
    <property type="evidence" value="ECO:0007669"/>
    <property type="project" value="InterPro"/>
</dbReference>